<dbReference type="EMBL" id="BSFN01000001">
    <property type="protein sequence ID" value="GLK87020.1"/>
    <property type="molecule type" value="Genomic_DNA"/>
</dbReference>
<reference evidence="1" key="1">
    <citation type="journal article" date="2014" name="Int. J. Syst. Evol. Microbiol.">
        <title>Complete genome sequence of Corynebacterium casei LMG S-19264T (=DSM 44701T), isolated from a smear-ripened cheese.</title>
        <authorList>
            <consortium name="US DOE Joint Genome Institute (JGI-PGF)"/>
            <person name="Walter F."/>
            <person name="Albersmeier A."/>
            <person name="Kalinowski J."/>
            <person name="Ruckert C."/>
        </authorList>
    </citation>
    <scope>NUCLEOTIDE SEQUENCE</scope>
    <source>
        <strain evidence="1">VKM B-2935</strain>
    </source>
</reference>
<gene>
    <name evidence="1" type="ORF">GCM10017655_00820</name>
</gene>
<dbReference type="AlphaFoldDB" id="A0A9W6K3F3"/>
<evidence type="ECO:0000313" key="1">
    <source>
        <dbReference type="EMBL" id="GLK87020.1"/>
    </source>
</evidence>
<reference evidence="1" key="2">
    <citation type="submission" date="2023-01" db="EMBL/GenBank/DDBJ databases">
        <authorList>
            <person name="Sun Q."/>
            <person name="Evtushenko L."/>
        </authorList>
    </citation>
    <scope>NUCLEOTIDE SEQUENCE</scope>
    <source>
        <strain evidence="1">VKM B-2935</strain>
    </source>
</reference>
<dbReference type="Proteomes" id="UP001143328">
    <property type="component" value="Unassembled WGS sequence"/>
</dbReference>
<accession>A0A9W6K3F3</accession>
<sequence>MAVRRRPPVSSPGVGLPTVAALRWCAIAPHRLIYPLYALTKKKLAIKAIPTPHTSERIGAQSAR</sequence>
<organism evidence="1 2">
    <name type="scientific">Pseudomonas turukhanskensis</name>
    <dbReference type="NCBI Taxonomy" id="1806536"/>
    <lineage>
        <taxon>Bacteria</taxon>
        <taxon>Pseudomonadati</taxon>
        <taxon>Pseudomonadota</taxon>
        <taxon>Gammaproteobacteria</taxon>
        <taxon>Pseudomonadales</taxon>
        <taxon>Pseudomonadaceae</taxon>
        <taxon>Pseudomonas</taxon>
    </lineage>
</organism>
<name>A0A9W6K3F3_9PSED</name>
<evidence type="ECO:0000313" key="2">
    <source>
        <dbReference type="Proteomes" id="UP001143328"/>
    </source>
</evidence>
<proteinExistence type="predicted"/>
<keyword evidence="2" id="KW-1185">Reference proteome</keyword>
<protein>
    <submittedName>
        <fullName evidence="1">Uncharacterized protein</fullName>
    </submittedName>
</protein>
<comment type="caution">
    <text evidence="1">The sequence shown here is derived from an EMBL/GenBank/DDBJ whole genome shotgun (WGS) entry which is preliminary data.</text>
</comment>